<organism evidence="8 9">
    <name type="scientific">Thalictrum thalictroides</name>
    <name type="common">Rue-anemone</name>
    <name type="synonym">Anemone thalictroides</name>
    <dbReference type="NCBI Taxonomy" id="46969"/>
    <lineage>
        <taxon>Eukaryota</taxon>
        <taxon>Viridiplantae</taxon>
        <taxon>Streptophyta</taxon>
        <taxon>Embryophyta</taxon>
        <taxon>Tracheophyta</taxon>
        <taxon>Spermatophyta</taxon>
        <taxon>Magnoliopsida</taxon>
        <taxon>Ranunculales</taxon>
        <taxon>Ranunculaceae</taxon>
        <taxon>Thalictroideae</taxon>
        <taxon>Thalictrum</taxon>
    </lineage>
</organism>
<name>A0A7J6WYB8_THATH</name>
<sequence length="479" mass="53389">MAVALNTFVVSNVYYYFLVLLLLLQLVVAKSNNGFTLKLIHRDSIESPLYPGNLTLEERAARLHHQTDARVNYYATKIAAHTASAKLLANQSENLVQPEVIRPRISFQSSFYLAKVGFGSFDNLPVTRNYRNYNLMVDTGSELIWTQCEPCDGCFQQVQPLFPLTRLKSRTYNMLKCNNHRLCYPNKCFGDYCSFGIQYSTRQNSSGFIGYDKFTFEVDNGTNDYLYPVVFGCATIQRNFNFSARPNQINGILGMALGPRSFVNQLGTRAQGRFSYCIPYATDSSHNIYLRFGQEARFRAGQQVSTIPIVAGGGVLQAYYVNLLDISVGRIQLNFTPGYFSLKPDRRNGGCLIDSGSPLTALPPLAYNRVKDAVAAELARSHLQIIQKPGYDLCFQRPTSRQQPPPVIRFHFQGAVFTLRQGAYLNLSDAICLAFKSSGGLGGVSVIIGGIAQSDYRFVFDAGAKTVAFAREDCTAETR</sequence>
<dbReference type="PANTHER" id="PTHR47967:SF123">
    <property type="entry name" value="ASPARTIC PROTEINASE NEPENTHESIN-1-LIKE"/>
    <property type="match status" value="1"/>
</dbReference>
<dbReference type="PROSITE" id="PS00141">
    <property type="entry name" value="ASP_PROTEASE"/>
    <property type="match status" value="1"/>
</dbReference>
<evidence type="ECO:0000256" key="1">
    <source>
        <dbReference type="ARBA" id="ARBA00007447"/>
    </source>
</evidence>
<keyword evidence="4" id="KW-0378">Hydrolase</keyword>
<evidence type="ECO:0000256" key="5">
    <source>
        <dbReference type="ARBA" id="ARBA00023180"/>
    </source>
</evidence>
<proteinExistence type="inferred from homology"/>
<dbReference type="InterPro" id="IPR051708">
    <property type="entry name" value="Plant_Aspart_Prot_A1"/>
</dbReference>
<dbReference type="Pfam" id="PF14543">
    <property type="entry name" value="TAXi_N"/>
    <property type="match status" value="1"/>
</dbReference>
<evidence type="ECO:0000256" key="4">
    <source>
        <dbReference type="ARBA" id="ARBA00022801"/>
    </source>
</evidence>
<evidence type="ECO:0000313" key="8">
    <source>
        <dbReference type="EMBL" id="KAF5202073.1"/>
    </source>
</evidence>
<evidence type="ECO:0000313" key="9">
    <source>
        <dbReference type="Proteomes" id="UP000554482"/>
    </source>
</evidence>
<keyword evidence="2 8" id="KW-0645">Protease</keyword>
<dbReference type="InterPro" id="IPR033121">
    <property type="entry name" value="PEPTIDASE_A1"/>
</dbReference>
<protein>
    <submittedName>
        <fullName evidence="8">Aspartyl protease family protein</fullName>
    </submittedName>
</protein>
<dbReference type="Gene3D" id="2.40.70.10">
    <property type="entry name" value="Acid Proteases"/>
    <property type="match status" value="2"/>
</dbReference>
<dbReference type="SUPFAM" id="SSF50630">
    <property type="entry name" value="Acid proteases"/>
    <property type="match status" value="1"/>
</dbReference>
<reference evidence="8 9" key="1">
    <citation type="submission" date="2020-06" db="EMBL/GenBank/DDBJ databases">
        <title>Transcriptomic and genomic resources for Thalictrum thalictroides and T. hernandezii: Facilitating candidate gene discovery in an emerging model plant lineage.</title>
        <authorList>
            <person name="Arias T."/>
            <person name="Riano-Pachon D.M."/>
            <person name="Di Stilio V.S."/>
        </authorList>
    </citation>
    <scope>NUCLEOTIDE SEQUENCE [LARGE SCALE GENOMIC DNA]</scope>
    <source>
        <strain evidence="9">cv. WT478/WT964</strain>
        <tissue evidence="8">Leaves</tissue>
    </source>
</reference>
<dbReference type="GO" id="GO:0005576">
    <property type="term" value="C:extracellular region"/>
    <property type="evidence" value="ECO:0007669"/>
    <property type="project" value="TreeGrafter"/>
</dbReference>
<dbReference type="InterPro" id="IPR034161">
    <property type="entry name" value="Pepsin-like_plant"/>
</dbReference>
<dbReference type="InterPro" id="IPR001969">
    <property type="entry name" value="Aspartic_peptidase_AS"/>
</dbReference>
<evidence type="ECO:0000256" key="6">
    <source>
        <dbReference type="SAM" id="Phobius"/>
    </source>
</evidence>
<keyword evidence="3" id="KW-0064">Aspartyl protease</keyword>
<accession>A0A7J6WYB8</accession>
<dbReference type="Pfam" id="PF14541">
    <property type="entry name" value="TAXi_C"/>
    <property type="match status" value="1"/>
</dbReference>
<keyword evidence="6" id="KW-0472">Membrane</keyword>
<comment type="similarity">
    <text evidence="1">Belongs to the peptidase A1 family.</text>
</comment>
<dbReference type="AlphaFoldDB" id="A0A7J6WYB8"/>
<keyword evidence="6" id="KW-0812">Transmembrane</keyword>
<dbReference type="InterPro" id="IPR032799">
    <property type="entry name" value="TAXi_C"/>
</dbReference>
<keyword evidence="9" id="KW-1185">Reference proteome</keyword>
<dbReference type="GO" id="GO:0004190">
    <property type="term" value="F:aspartic-type endopeptidase activity"/>
    <property type="evidence" value="ECO:0007669"/>
    <property type="project" value="UniProtKB-KW"/>
</dbReference>
<dbReference type="EMBL" id="JABWDY010008611">
    <property type="protein sequence ID" value="KAF5202073.1"/>
    <property type="molecule type" value="Genomic_DNA"/>
</dbReference>
<feature type="domain" description="Peptidase A1" evidence="7">
    <location>
        <begin position="112"/>
        <end position="470"/>
    </location>
</feature>
<comment type="caution">
    <text evidence="8">The sequence shown here is derived from an EMBL/GenBank/DDBJ whole genome shotgun (WGS) entry which is preliminary data.</text>
</comment>
<dbReference type="InterPro" id="IPR021109">
    <property type="entry name" value="Peptidase_aspartic_dom_sf"/>
</dbReference>
<dbReference type="CDD" id="cd05476">
    <property type="entry name" value="pepsin_A_like_plant"/>
    <property type="match status" value="1"/>
</dbReference>
<evidence type="ECO:0000256" key="2">
    <source>
        <dbReference type="ARBA" id="ARBA00022670"/>
    </source>
</evidence>
<feature type="transmembrane region" description="Helical" evidence="6">
    <location>
        <begin position="13"/>
        <end position="29"/>
    </location>
</feature>
<dbReference type="PANTHER" id="PTHR47967">
    <property type="entry name" value="OS07G0603500 PROTEIN-RELATED"/>
    <property type="match status" value="1"/>
</dbReference>
<gene>
    <name evidence="8" type="ORF">FRX31_008336</name>
</gene>
<dbReference type="InterPro" id="IPR032861">
    <property type="entry name" value="TAXi_N"/>
</dbReference>
<dbReference type="OrthoDB" id="1072226at2759"/>
<dbReference type="PROSITE" id="PS51767">
    <property type="entry name" value="PEPTIDASE_A1"/>
    <property type="match status" value="1"/>
</dbReference>
<keyword evidence="6" id="KW-1133">Transmembrane helix</keyword>
<dbReference type="Proteomes" id="UP000554482">
    <property type="component" value="Unassembled WGS sequence"/>
</dbReference>
<evidence type="ECO:0000256" key="3">
    <source>
        <dbReference type="ARBA" id="ARBA00022750"/>
    </source>
</evidence>
<evidence type="ECO:0000259" key="7">
    <source>
        <dbReference type="PROSITE" id="PS51767"/>
    </source>
</evidence>
<dbReference type="GO" id="GO:0006508">
    <property type="term" value="P:proteolysis"/>
    <property type="evidence" value="ECO:0007669"/>
    <property type="project" value="UniProtKB-KW"/>
</dbReference>
<keyword evidence="5" id="KW-0325">Glycoprotein</keyword>